<gene>
    <name evidence="4" type="ORF">TEOVI_000399200</name>
</gene>
<dbReference type="InterPro" id="IPR001202">
    <property type="entry name" value="WW_dom"/>
</dbReference>
<keyword evidence="5" id="KW-1185">Reference proteome</keyword>
<comment type="caution">
    <text evidence="4">The sequence shown here is derived from an EMBL/GenBank/DDBJ whole genome shotgun (WGS) entry which is preliminary data.</text>
</comment>
<feature type="compositionally biased region" description="Low complexity" evidence="2">
    <location>
        <begin position="423"/>
        <end position="433"/>
    </location>
</feature>
<feature type="compositionally biased region" description="Basic and acidic residues" evidence="2">
    <location>
        <begin position="716"/>
        <end position="729"/>
    </location>
</feature>
<feature type="compositionally biased region" description="Basic and acidic residues" evidence="2">
    <location>
        <begin position="638"/>
        <end position="649"/>
    </location>
</feature>
<feature type="region of interest" description="Disordered" evidence="2">
    <location>
        <begin position="181"/>
        <end position="232"/>
    </location>
</feature>
<accession>A0A1G4IIU5</accession>
<dbReference type="CDD" id="cd00201">
    <property type="entry name" value="WW"/>
    <property type="match status" value="1"/>
</dbReference>
<evidence type="ECO:0000313" key="5">
    <source>
        <dbReference type="Proteomes" id="UP000195570"/>
    </source>
</evidence>
<dbReference type="EMBL" id="CZPT02001856">
    <property type="protein sequence ID" value="SCU72416.1"/>
    <property type="molecule type" value="Genomic_DNA"/>
</dbReference>
<feature type="region of interest" description="Disordered" evidence="2">
    <location>
        <begin position="534"/>
        <end position="555"/>
    </location>
</feature>
<name>A0A1G4IIU5_TRYEQ</name>
<dbReference type="Gene3D" id="3.30.1470.10">
    <property type="entry name" value="Photosystem I PsaD, reaction center subunit II"/>
    <property type="match status" value="1"/>
</dbReference>
<evidence type="ECO:0000256" key="2">
    <source>
        <dbReference type="SAM" id="MobiDB-lite"/>
    </source>
</evidence>
<dbReference type="Proteomes" id="UP000195570">
    <property type="component" value="Unassembled WGS sequence"/>
</dbReference>
<proteinExistence type="predicted"/>
<dbReference type="PROSITE" id="PS01159">
    <property type="entry name" value="WW_DOMAIN_1"/>
    <property type="match status" value="1"/>
</dbReference>
<dbReference type="AlphaFoldDB" id="A0A1G4IIU5"/>
<dbReference type="InterPro" id="IPR036020">
    <property type="entry name" value="WW_dom_sf"/>
</dbReference>
<feature type="compositionally biased region" description="Polar residues" evidence="2">
    <location>
        <begin position="186"/>
        <end position="201"/>
    </location>
</feature>
<sequence>MGEPGVVIPKVGERFVGEDGSVSVVLADTVDEDYVPTQEEIEGFAEWMGMNLPEDNEFLHIAVEGLKAPLPKNWRPCRTEDDEVYYFNFKTGESTWCHPMDEVHRERFRKAKEQKQNLGVGGTTSRDRSANIVSGTSTTAQRGAMGNAVGSALATPTNLQGGRLEKLSPALGTKYAPLRSPPLSGGATTSSFLSSNITTGGTAAGGPLDRGSESGGTGGGKRRFVSETEEALEKRIRQEREEAFLEEQKKAEATIQERRMNMRRSHEEEVKKLRAETEAKLAELRANRPNNGAEAVKKKEMEALWTERLDEVKREGEGLEKKLASLREENEQRIAAEVKKIEAKASADLEAKVKRIEADGAAALEKAKREAQAALSAKKNELQKKAREELEKLKKEVEKQHSDDMAALERKFSSDGHQSQVKSAASTAAPSHATDVESRIAAIREKEKQEVSAIQKRSEEEKAALRRSMDEAIGALRREIHDIQQAAASEAVPAARNSGPSSVELEEVRRRWRAEEARRMQLLAEDRRAKVLAQEKSLETSSSLPKSSAAQEVTADQSLKMRAILTAKEKEHQETEALLRSTLQEELTRTSLSLDAQLEAAVADAFKVFVRSTEVSRRFEKEDFERRRASNSVAQVAKEGKGMDSKPKVSEGASFDAEELLQKKVEEAVGEALQNMRADHENALRRLRQRYEEERRMLIASVDEEVSTMEEKERQQIDQKLKGQTRDYEPGAGNATTRTAGGTSTSIGVPLGLLQQRLTSIEAAYSNQIQDLEADLMSLNSAIRMMDELPNFLGQRASKNQETDFTRCGSHMEPGNSFRYVPSTGKHALPTGKGGASPSTMFSSEARLFLAGQFRDFSARRDALQAAREEWYANAMEAAAPVPAVGSGPLADTAGLSDVHTHMISLIGSLGGRLERIMRRVNALQAYTEGKRLSPPRQRRRMRHGSAARHDKKNKSTHKKHRHAKAPTGHPHGSLIQKWSRILSELSSPPVTGGELSAFLRHLGKD</sequence>
<dbReference type="SMART" id="SM00456">
    <property type="entry name" value="WW"/>
    <property type="match status" value="1"/>
</dbReference>
<feature type="region of interest" description="Disordered" evidence="2">
    <location>
        <begin position="633"/>
        <end position="653"/>
    </location>
</feature>
<dbReference type="PANTHER" id="PTHR21715:SF3">
    <property type="entry name" value="WW DOMAIN-CONTAINING PROTEIN"/>
    <property type="match status" value="1"/>
</dbReference>
<dbReference type="GeneID" id="92377932"/>
<evidence type="ECO:0000256" key="1">
    <source>
        <dbReference type="SAM" id="Coils"/>
    </source>
</evidence>
<feature type="compositionally biased region" description="Low complexity" evidence="2">
    <location>
        <begin position="539"/>
        <end position="548"/>
    </location>
</feature>
<dbReference type="RefSeq" id="XP_067082917.1">
    <property type="nucleotide sequence ID" value="XM_067226816.1"/>
</dbReference>
<feature type="compositionally biased region" description="Basic and acidic residues" evidence="2">
    <location>
        <begin position="394"/>
        <end position="414"/>
    </location>
</feature>
<evidence type="ECO:0000259" key="3">
    <source>
        <dbReference type="PROSITE" id="PS50020"/>
    </source>
</evidence>
<dbReference type="PROSITE" id="PS50020">
    <property type="entry name" value="WW_DOMAIN_2"/>
    <property type="match status" value="1"/>
</dbReference>
<organism evidence="4 5">
    <name type="scientific">Trypanosoma equiperdum</name>
    <dbReference type="NCBI Taxonomy" id="5694"/>
    <lineage>
        <taxon>Eukaryota</taxon>
        <taxon>Discoba</taxon>
        <taxon>Euglenozoa</taxon>
        <taxon>Kinetoplastea</taxon>
        <taxon>Metakinetoplastina</taxon>
        <taxon>Trypanosomatida</taxon>
        <taxon>Trypanosomatidae</taxon>
        <taxon>Trypanosoma</taxon>
    </lineage>
</organism>
<feature type="coiled-coil region" evidence="1">
    <location>
        <begin position="670"/>
        <end position="697"/>
    </location>
</feature>
<reference evidence="4" key="1">
    <citation type="submission" date="2016-09" db="EMBL/GenBank/DDBJ databases">
        <authorList>
            <person name="Hebert L."/>
            <person name="Moumen B."/>
        </authorList>
    </citation>
    <scope>NUCLEOTIDE SEQUENCE [LARGE SCALE GENOMIC DNA]</scope>
    <source>
        <strain evidence="4">OVI</strain>
    </source>
</reference>
<dbReference type="VEuPathDB" id="TriTrypDB:TEOVI_000399200"/>
<keyword evidence="1" id="KW-0175">Coiled coil</keyword>
<feature type="compositionally biased region" description="Low complexity" evidence="2">
    <location>
        <begin position="731"/>
        <end position="743"/>
    </location>
</feature>
<dbReference type="SUPFAM" id="SSF51045">
    <property type="entry name" value="WW domain"/>
    <property type="match status" value="1"/>
</dbReference>
<dbReference type="InterPro" id="IPR053233">
    <property type="entry name" value="ABRA-related"/>
</dbReference>
<feature type="region of interest" description="Disordered" evidence="2">
    <location>
        <begin position="928"/>
        <end position="974"/>
    </location>
</feature>
<dbReference type="Pfam" id="PF00397">
    <property type="entry name" value="WW"/>
    <property type="match status" value="1"/>
</dbReference>
<feature type="compositionally biased region" description="Basic residues" evidence="2">
    <location>
        <begin position="937"/>
        <end position="965"/>
    </location>
</feature>
<feature type="region of interest" description="Disordered" evidence="2">
    <location>
        <begin position="716"/>
        <end position="743"/>
    </location>
</feature>
<protein>
    <submittedName>
        <fullName evidence="4">WW domain containing protein, putative</fullName>
    </submittedName>
</protein>
<evidence type="ECO:0000313" key="4">
    <source>
        <dbReference type="EMBL" id="SCU72416.1"/>
    </source>
</evidence>
<feature type="region of interest" description="Disordered" evidence="2">
    <location>
        <begin position="394"/>
        <end position="435"/>
    </location>
</feature>
<feature type="coiled-coil region" evidence="1">
    <location>
        <begin position="762"/>
        <end position="789"/>
    </location>
</feature>
<dbReference type="PANTHER" id="PTHR21715">
    <property type="entry name" value="RH04127P"/>
    <property type="match status" value="1"/>
</dbReference>
<feature type="domain" description="WW" evidence="3">
    <location>
        <begin position="68"/>
        <end position="101"/>
    </location>
</feature>